<proteinExistence type="predicted"/>
<name>A0ABS8RUE5_DATST</name>
<dbReference type="Proteomes" id="UP000823775">
    <property type="component" value="Unassembled WGS sequence"/>
</dbReference>
<keyword evidence="2" id="KW-1185">Reference proteome</keyword>
<dbReference type="EMBL" id="JACEIK010000118">
    <property type="protein sequence ID" value="MCD7450163.1"/>
    <property type="molecule type" value="Genomic_DNA"/>
</dbReference>
<sequence>MRACLLKTSTKREVGYQVCTRHTAVSKNNFGIGILGLSLLNGKIDADFTLCSKSESVQQRSYIIQRTQNWPDLFE</sequence>
<accession>A0ABS8RUE5</accession>
<organism evidence="1 2">
    <name type="scientific">Datura stramonium</name>
    <name type="common">Jimsonweed</name>
    <name type="synonym">Common thornapple</name>
    <dbReference type="NCBI Taxonomy" id="4076"/>
    <lineage>
        <taxon>Eukaryota</taxon>
        <taxon>Viridiplantae</taxon>
        <taxon>Streptophyta</taxon>
        <taxon>Embryophyta</taxon>
        <taxon>Tracheophyta</taxon>
        <taxon>Spermatophyta</taxon>
        <taxon>Magnoliopsida</taxon>
        <taxon>eudicotyledons</taxon>
        <taxon>Gunneridae</taxon>
        <taxon>Pentapetalae</taxon>
        <taxon>asterids</taxon>
        <taxon>lamiids</taxon>
        <taxon>Solanales</taxon>
        <taxon>Solanaceae</taxon>
        <taxon>Solanoideae</taxon>
        <taxon>Datureae</taxon>
        <taxon>Datura</taxon>
    </lineage>
</organism>
<comment type="caution">
    <text evidence="1">The sequence shown here is derived from an EMBL/GenBank/DDBJ whole genome shotgun (WGS) entry which is preliminary data.</text>
</comment>
<gene>
    <name evidence="1" type="ORF">HAX54_003944</name>
</gene>
<evidence type="ECO:0000313" key="1">
    <source>
        <dbReference type="EMBL" id="MCD7450163.1"/>
    </source>
</evidence>
<feature type="non-terminal residue" evidence="1">
    <location>
        <position position="75"/>
    </location>
</feature>
<evidence type="ECO:0000313" key="2">
    <source>
        <dbReference type="Proteomes" id="UP000823775"/>
    </source>
</evidence>
<reference evidence="1 2" key="1">
    <citation type="journal article" date="2021" name="BMC Genomics">
        <title>Datura genome reveals duplications of psychoactive alkaloid biosynthetic genes and high mutation rate following tissue culture.</title>
        <authorList>
            <person name="Rajewski A."/>
            <person name="Carter-House D."/>
            <person name="Stajich J."/>
            <person name="Litt A."/>
        </authorList>
    </citation>
    <scope>NUCLEOTIDE SEQUENCE [LARGE SCALE GENOMIC DNA]</scope>
    <source>
        <strain evidence="1">AR-01</strain>
    </source>
</reference>
<protein>
    <submittedName>
        <fullName evidence="1">Uncharacterized protein</fullName>
    </submittedName>
</protein>